<protein>
    <submittedName>
        <fullName evidence="1">Uncharacterized protein</fullName>
    </submittedName>
</protein>
<evidence type="ECO:0000313" key="1">
    <source>
        <dbReference type="EMBL" id="KIK48796.1"/>
    </source>
</evidence>
<sequence>MPFGKWFGIALSCPYGVGKHCLLGQFDAVTGMSNKVNSIRPRRESGQTLRACPNPALV</sequence>
<dbReference type="HOGENOM" id="CLU_2980668_0_0_1"/>
<accession>A0A0D0B3Y2</accession>
<reference evidence="2" key="2">
    <citation type="submission" date="2015-01" db="EMBL/GenBank/DDBJ databases">
        <title>Evolutionary Origins and Diversification of the Mycorrhizal Mutualists.</title>
        <authorList>
            <consortium name="DOE Joint Genome Institute"/>
            <consortium name="Mycorrhizal Genomics Consortium"/>
            <person name="Kohler A."/>
            <person name="Kuo A."/>
            <person name="Nagy L.G."/>
            <person name="Floudas D."/>
            <person name="Copeland A."/>
            <person name="Barry K.W."/>
            <person name="Cichocki N."/>
            <person name="Veneault-Fourrey C."/>
            <person name="LaButti K."/>
            <person name="Lindquist E.A."/>
            <person name="Lipzen A."/>
            <person name="Lundell T."/>
            <person name="Morin E."/>
            <person name="Murat C."/>
            <person name="Riley R."/>
            <person name="Ohm R."/>
            <person name="Sun H."/>
            <person name="Tunlid A."/>
            <person name="Henrissat B."/>
            <person name="Grigoriev I.V."/>
            <person name="Hibbett D.S."/>
            <person name="Martin F."/>
        </authorList>
    </citation>
    <scope>NUCLEOTIDE SEQUENCE [LARGE SCALE GENOMIC DNA]</scope>
    <source>
        <strain evidence="2">UH-Slu-Lm8-n1</strain>
    </source>
</reference>
<reference evidence="1 2" key="1">
    <citation type="submission" date="2014-04" db="EMBL/GenBank/DDBJ databases">
        <authorList>
            <consortium name="DOE Joint Genome Institute"/>
            <person name="Kuo A."/>
            <person name="Ruytinx J."/>
            <person name="Rineau F."/>
            <person name="Colpaert J."/>
            <person name="Kohler A."/>
            <person name="Nagy L.G."/>
            <person name="Floudas D."/>
            <person name="Copeland A."/>
            <person name="Barry K.W."/>
            <person name="Cichocki N."/>
            <person name="Veneault-Fourrey C."/>
            <person name="LaButti K."/>
            <person name="Lindquist E.A."/>
            <person name="Lipzen A."/>
            <person name="Lundell T."/>
            <person name="Morin E."/>
            <person name="Murat C."/>
            <person name="Sun H."/>
            <person name="Tunlid A."/>
            <person name="Henrissat B."/>
            <person name="Grigoriev I.V."/>
            <person name="Hibbett D.S."/>
            <person name="Martin F."/>
            <person name="Nordberg H.P."/>
            <person name="Cantor M.N."/>
            <person name="Hua S.X."/>
        </authorList>
    </citation>
    <scope>NUCLEOTIDE SEQUENCE [LARGE SCALE GENOMIC DNA]</scope>
    <source>
        <strain evidence="1 2">UH-Slu-Lm8-n1</strain>
    </source>
</reference>
<dbReference type="AlphaFoldDB" id="A0A0D0B3Y2"/>
<dbReference type="InParanoid" id="A0A0D0B3Y2"/>
<name>A0A0D0B3Y2_9AGAM</name>
<organism evidence="1 2">
    <name type="scientific">Suillus luteus UH-Slu-Lm8-n1</name>
    <dbReference type="NCBI Taxonomy" id="930992"/>
    <lineage>
        <taxon>Eukaryota</taxon>
        <taxon>Fungi</taxon>
        <taxon>Dikarya</taxon>
        <taxon>Basidiomycota</taxon>
        <taxon>Agaricomycotina</taxon>
        <taxon>Agaricomycetes</taxon>
        <taxon>Agaricomycetidae</taxon>
        <taxon>Boletales</taxon>
        <taxon>Suillineae</taxon>
        <taxon>Suillaceae</taxon>
        <taxon>Suillus</taxon>
    </lineage>
</organism>
<gene>
    <name evidence="1" type="ORF">CY34DRAFT_797955</name>
</gene>
<proteinExistence type="predicted"/>
<dbReference type="OrthoDB" id="10280495at2759"/>
<dbReference type="EMBL" id="KN835136">
    <property type="protein sequence ID" value="KIK48796.1"/>
    <property type="molecule type" value="Genomic_DNA"/>
</dbReference>
<evidence type="ECO:0000313" key="2">
    <source>
        <dbReference type="Proteomes" id="UP000054485"/>
    </source>
</evidence>
<keyword evidence="2" id="KW-1185">Reference proteome</keyword>
<dbReference type="Proteomes" id="UP000054485">
    <property type="component" value="Unassembled WGS sequence"/>
</dbReference>